<evidence type="ECO:0000256" key="7">
    <source>
        <dbReference type="SAM" id="MobiDB-lite"/>
    </source>
</evidence>
<dbReference type="Pfam" id="PF13742">
    <property type="entry name" value="tRNA_anti_2"/>
    <property type="match status" value="1"/>
</dbReference>
<dbReference type="RefSeq" id="WP_261613943.1">
    <property type="nucleotide sequence ID" value="NZ_JALIDZ010000001.1"/>
</dbReference>
<dbReference type="EMBL" id="JALIDZ010000001">
    <property type="protein sequence ID" value="MCT8970375.1"/>
    <property type="molecule type" value="Genomic_DNA"/>
</dbReference>
<dbReference type="Pfam" id="PF02601">
    <property type="entry name" value="Exonuc_VII_L"/>
    <property type="match status" value="1"/>
</dbReference>
<comment type="caution">
    <text evidence="10">The sequence shown here is derived from an EMBL/GenBank/DDBJ whole genome shotgun (WGS) entry which is preliminary data.</text>
</comment>
<feature type="domain" description="OB-fold nucleic acid binding" evidence="9">
    <location>
        <begin position="12"/>
        <end position="105"/>
    </location>
</feature>
<keyword evidence="11" id="KW-1185">Reference proteome</keyword>
<feature type="region of interest" description="Disordered" evidence="7">
    <location>
        <begin position="446"/>
        <end position="494"/>
    </location>
</feature>
<dbReference type="GO" id="GO:0008855">
    <property type="term" value="F:exodeoxyribonuclease VII activity"/>
    <property type="evidence" value="ECO:0007669"/>
    <property type="project" value="UniProtKB-UniRule"/>
</dbReference>
<feature type="compositionally biased region" description="Basic and acidic residues" evidence="7">
    <location>
        <begin position="470"/>
        <end position="479"/>
    </location>
</feature>
<dbReference type="PANTHER" id="PTHR30008:SF0">
    <property type="entry name" value="EXODEOXYRIBONUCLEASE 7 LARGE SUBUNIT"/>
    <property type="match status" value="1"/>
</dbReference>
<sequence>MADPAQGNIPELSVSDLAFAVKRTVEDAFPYVRLRGEVSGYRGPHSSGHCYFALKDEKARIDAIIWKGVFGRLRFKPEEGMEVIATGKVTTYPGRSSYQIVIESLEPAGVGALMALLEERRRKLAAEGLFDESRKVPLPYLPRVIGVVTSPTGAVIRDILHRITDRFPVRVLVWPARVQGEGAEDEIAAGIRGFNALDEGGPIPRPDVIIAARGGGSLEDLWCFNEEVVVRAAAESRIPIVSAVGHETDWTLIDHAADIRAPTPTAAAEMAVPVRAELIAVVADRGQRLKTGLLRLVQERKAHLRAASRGLPRLTDLLALPRQRFDEAAGRLGRALMANTHAHGTRLVRASGRLSPGRIGDRIVRGQERVATLQSRAGRAMAVLVDRRKDRLARVATLLDALSYEQTLKRGYALVRDTAGEMVRTARGHATGDRLEIRFADGTVPVVVDGSTPRPARPAANPKTANPKTADAKSADAKKKAGQKPGRQASLFDD</sequence>
<keyword evidence="2 5" id="KW-0540">Nuclease</keyword>
<accession>A0AAW5QTP1</accession>
<dbReference type="HAMAP" id="MF_00378">
    <property type="entry name" value="Exonuc_7_L"/>
    <property type="match status" value="1"/>
</dbReference>
<name>A0AAW5QTP1_9HYPH</name>
<dbReference type="GO" id="GO:0005737">
    <property type="term" value="C:cytoplasm"/>
    <property type="evidence" value="ECO:0007669"/>
    <property type="project" value="UniProtKB-SubCell"/>
</dbReference>
<dbReference type="GO" id="GO:0003676">
    <property type="term" value="F:nucleic acid binding"/>
    <property type="evidence" value="ECO:0007669"/>
    <property type="project" value="InterPro"/>
</dbReference>
<feature type="domain" description="Exonuclease VII large subunit C-terminal" evidence="8">
    <location>
        <begin position="129"/>
        <end position="445"/>
    </location>
</feature>
<comment type="function">
    <text evidence="5">Bidirectionally degrades single-stranded DNA into large acid-insoluble oligonucleotides, which are then degraded further into small acid-soluble oligonucleotides.</text>
</comment>
<keyword evidence="4 5" id="KW-0269">Exonuclease</keyword>
<dbReference type="GO" id="GO:0006308">
    <property type="term" value="P:DNA catabolic process"/>
    <property type="evidence" value="ECO:0007669"/>
    <property type="project" value="UniProtKB-UniRule"/>
</dbReference>
<keyword evidence="1 5" id="KW-0963">Cytoplasm</keyword>
<dbReference type="PANTHER" id="PTHR30008">
    <property type="entry name" value="EXODEOXYRIBONUCLEASE 7 LARGE SUBUNIT"/>
    <property type="match status" value="1"/>
</dbReference>
<dbReference type="NCBIfam" id="TIGR00237">
    <property type="entry name" value="xseA"/>
    <property type="match status" value="1"/>
</dbReference>
<evidence type="ECO:0000313" key="11">
    <source>
        <dbReference type="Proteomes" id="UP001320898"/>
    </source>
</evidence>
<dbReference type="InterPro" id="IPR020579">
    <property type="entry name" value="Exonuc_VII_lsu_C"/>
</dbReference>
<dbReference type="CDD" id="cd04489">
    <property type="entry name" value="ExoVII_LU_OBF"/>
    <property type="match status" value="1"/>
</dbReference>
<dbReference type="Proteomes" id="UP001320898">
    <property type="component" value="Unassembled WGS sequence"/>
</dbReference>
<evidence type="ECO:0000256" key="1">
    <source>
        <dbReference type="ARBA" id="ARBA00022490"/>
    </source>
</evidence>
<evidence type="ECO:0000256" key="3">
    <source>
        <dbReference type="ARBA" id="ARBA00022801"/>
    </source>
</evidence>
<evidence type="ECO:0000259" key="8">
    <source>
        <dbReference type="Pfam" id="PF02601"/>
    </source>
</evidence>
<comment type="subunit">
    <text evidence="5">Heterooligomer composed of large and small subunits.</text>
</comment>
<evidence type="ECO:0000313" key="10">
    <source>
        <dbReference type="EMBL" id="MCT8970375.1"/>
    </source>
</evidence>
<comment type="catalytic activity">
    <reaction evidence="5 6">
        <text>Exonucleolytic cleavage in either 5'- to 3'- or 3'- to 5'-direction to yield nucleoside 5'-phosphates.</text>
        <dbReference type="EC" id="3.1.11.6"/>
    </reaction>
</comment>
<reference evidence="10 11" key="1">
    <citation type="submission" date="2022-04" db="EMBL/GenBank/DDBJ databases">
        <authorList>
            <person name="Ye Y.-Q."/>
            <person name="Du Z.-J."/>
        </authorList>
    </citation>
    <scope>NUCLEOTIDE SEQUENCE [LARGE SCALE GENOMIC DNA]</scope>
    <source>
        <strain evidence="10 11">A6E488</strain>
    </source>
</reference>
<gene>
    <name evidence="5 10" type="primary">xseA</name>
    <name evidence="10" type="ORF">MUB46_00735</name>
</gene>
<protein>
    <recommendedName>
        <fullName evidence="5">Exodeoxyribonuclease 7 large subunit</fullName>
        <ecNumber evidence="5">3.1.11.6</ecNumber>
    </recommendedName>
    <alternativeName>
        <fullName evidence="5">Exodeoxyribonuclease VII large subunit</fullName>
        <shortName evidence="5">Exonuclease VII large subunit</shortName>
    </alternativeName>
</protein>
<evidence type="ECO:0000256" key="4">
    <source>
        <dbReference type="ARBA" id="ARBA00022839"/>
    </source>
</evidence>
<dbReference type="AlphaFoldDB" id="A0AAW5QTP1"/>
<proteinExistence type="inferred from homology"/>
<keyword evidence="3 5" id="KW-0378">Hydrolase</keyword>
<dbReference type="InterPro" id="IPR025824">
    <property type="entry name" value="OB-fold_nuc-bd_dom"/>
</dbReference>
<dbReference type="InterPro" id="IPR003753">
    <property type="entry name" value="Exonuc_VII_L"/>
</dbReference>
<organism evidence="10 11">
    <name type="scientific">Microbaculum marinisediminis</name>
    <dbReference type="NCBI Taxonomy" id="2931392"/>
    <lineage>
        <taxon>Bacteria</taxon>
        <taxon>Pseudomonadati</taxon>
        <taxon>Pseudomonadota</taxon>
        <taxon>Alphaproteobacteria</taxon>
        <taxon>Hyphomicrobiales</taxon>
        <taxon>Tepidamorphaceae</taxon>
        <taxon>Microbaculum</taxon>
    </lineage>
</organism>
<comment type="similarity">
    <text evidence="5 6">Belongs to the XseA family.</text>
</comment>
<comment type="subcellular location">
    <subcellularLocation>
        <location evidence="5 6">Cytoplasm</location>
    </subcellularLocation>
</comment>
<evidence type="ECO:0000256" key="5">
    <source>
        <dbReference type="HAMAP-Rule" id="MF_00378"/>
    </source>
</evidence>
<evidence type="ECO:0000256" key="2">
    <source>
        <dbReference type="ARBA" id="ARBA00022722"/>
    </source>
</evidence>
<evidence type="ECO:0000256" key="6">
    <source>
        <dbReference type="RuleBase" id="RU004355"/>
    </source>
</evidence>
<dbReference type="GO" id="GO:0009318">
    <property type="term" value="C:exodeoxyribonuclease VII complex"/>
    <property type="evidence" value="ECO:0007669"/>
    <property type="project" value="UniProtKB-UniRule"/>
</dbReference>
<dbReference type="EC" id="3.1.11.6" evidence="5"/>
<evidence type="ECO:0000259" key="9">
    <source>
        <dbReference type="Pfam" id="PF13742"/>
    </source>
</evidence>